<dbReference type="EMBL" id="UYRR01032426">
    <property type="protein sequence ID" value="VDK55589.1"/>
    <property type="molecule type" value="Genomic_DNA"/>
</dbReference>
<protein>
    <submittedName>
        <fullName evidence="3">Protein FAR1-RELATED SEQUENCE</fullName>
    </submittedName>
</protein>
<dbReference type="Proteomes" id="UP000267096">
    <property type="component" value="Unassembled WGS sequence"/>
</dbReference>
<accession>A0A0M3K5E0</accession>
<reference evidence="1 2" key="2">
    <citation type="submission" date="2018-11" db="EMBL/GenBank/DDBJ databases">
        <authorList>
            <consortium name="Pathogen Informatics"/>
        </authorList>
    </citation>
    <scope>NUCLEOTIDE SEQUENCE [LARGE SCALE GENOMIC DNA]</scope>
</reference>
<name>A0A0M3K5E0_ANISI</name>
<gene>
    <name evidence="1" type="ORF">ASIM_LOCUS15588</name>
</gene>
<organism evidence="3">
    <name type="scientific">Anisakis simplex</name>
    <name type="common">Herring worm</name>
    <dbReference type="NCBI Taxonomy" id="6269"/>
    <lineage>
        <taxon>Eukaryota</taxon>
        <taxon>Metazoa</taxon>
        <taxon>Ecdysozoa</taxon>
        <taxon>Nematoda</taxon>
        <taxon>Chromadorea</taxon>
        <taxon>Rhabditida</taxon>
        <taxon>Spirurina</taxon>
        <taxon>Ascaridomorpha</taxon>
        <taxon>Ascaridoidea</taxon>
        <taxon>Anisakidae</taxon>
        <taxon>Anisakis</taxon>
        <taxon>Anisakis simplex complex</taxon>
    </lineage>
</organism>
<reference evidence="3" key="1">
    <citation type="submission" date="2017-02" db="UniProtKB">
        <authorList>
            <consortium name="WormBaseParasite"/>
        </authorList>
    </citation>
    <scope>IDENTIFICATION</scope>
</reference>
<dbReference type="AlphaFoldDB" id="A0A0M3K5E0"/>
<evidence type="ECO:0000313" key="3">
    <source>
        <dbReference type="WBParaSite" id="ASIM_0001618101-mRNA-1"/>
    </source>
</evidence>
<proteinExistence type="predicted"/>
<sequence length="219" mass="25205">MLEDGTDEIFMTEEYNELTWKKKIIDPRVPESERNFGGKVISSLPKEIAQREHIKFSTMQHVDQPIIADQHNTNGNKQHHLLSANDDTSHDNNINNNEFYSNLMQAQDNPSADEYNFKSSEQLEFTKTEEFDGDFPEVGTMEIMRLDDSDSDPSKYSERGFTLMFYDRPSELETCLKCDFSSEAIPELSNVVVEERGHVYCADEADGNCDNKFVCDDEM</sequence>
<keyword evidence="2" id="KW-1185">Reference proteome</keyword>
<dbReference type="WBParaSite" id="ASIM_0001618101-mRNA-1">
    <property type="protein sequence ID" value="ASIM_0001618101-mRNA-1"/>
    <property type="gene ID" value="ASIM_0001618101"/>
</dbReference>
<dbReference type="OrthoDB" id="6250301at2759"/>
<evidence type="ECO:0000313" key="1">
    <source>
        <dbReference type="EMBL" id="VDK55589.1"/>
    </source>
</evidence>
<evidence type="ECO:0000313" key="2">
    <source>
        <dbReference type="Proteomes" id="UP000267096"/>
    </source>
</evidence>